<feature type="transmembrane region" description="Helical" evidence="8">
    <location>
        <begin position="189"/>
        <end position="208"/>
    </location>
</feature>
<dbReference type="GO" id="GO:0005886">
    <property type="term" value="C:plasma membrane"/>
    <property type="evidence" value="ECO:0007669"/>
    <property type="project" value="UniProtKB-SubCell"/>
</dbReference>
<dbReference type="InterPro" id="IPR019127">
    <property type="entry name" value="Exosortase"/>
</dbReference>
<evidence type="ECO:0000256" key="7">
    <source>
        <dbReference type="ARBA" id="ARBA00023136"/>
    </source>
</evidence>
<evidence type="ECO:0000313" key="9">
    <source>
        <dbReference type="EMBL" id="AAZ26506.1"/>
    </source>
</evidence>
<dbReference type="HOGENOM" id="CLU_598053_0_0_6"/>
<feature type="transmembrane region" description="Helical" evidence="8">
    <location>
        <begin position="15"/>
        <end position="35"/>
    </location>
</feature>
<dbReference type="AlphaFoldDB" id="Q47U94"/>
<evidence type="ECO:0000256" key="2">
    <source>
        <dbReference type="ARBA" id="ARBA00022475"/>
    </source>
</evidence>
<reference evidence="9" key="1">
    <citation type="journal article" date="2005" name="Proc. Natl. Acad. Sci. U.S.A.">
        <title>The psychrophilic lifestyle as revealed by the genome sequence of Colwellia psychrerythraea 34H through genomic and proteomic analyses.</title>
        <authorList>
            <person name="Methe B.A."/>
            <person name="Nelson K.E."/>
            <person name="Deming J.W."/>
            <person name="Momen B."/>
            <person name="Melamud E."/>
            <person name="Zhang X."/>
            <person name="Moult J."/>
            <person name="Madupu R."/>
            <person name="Nelson W.C."/>
            <person name="Dodson R.J."/>
            <person name="Brinkac L.M."/>
            <person name="Daugherty S.C."/>
            <person name="Durkin A.S."/>
            <person name="DeBoy R.T."/>
            <person name="Kolonay J.F."/>
            <person name="Sullivan S.A."/>
            <person name="Zhou L."/>
            <person name="Davidsen T.M."/>
            <person name="Wu M."/>
            <person name="Huston A.L."/>
            <person name="Lewis M."/>
            <person name="Weaver B."/>
            <person name="Weidman J.F."/>
            <person name="Khouri H."/>
            <person name="Utterback T.R."/>
            <person name="Feldblyum T.V."/>
            <person name="Fraser C.M."/>
        </authorList>
    </citation>
    <scope>NUCLEOTIDE SEQUENCE [LARGE SCALE GENOMIC DNA]</scope>
    <source>
        <strain evidence="9">34H</strain>
    </source>
</reference>
<gene>
    <name evidence="9" type="ordered locus">CPS_4990</name>
</gene>
<dbReference type="KEGG" id="cps:CPS_4990"/>
<evidence type="ECO:0000256" key="3">
    <source>
        <dbReference type="ARBA" id="ARBA00022670"/>
    </source>
</evidence>
<dbReference type="InterPro" id="IPR013426">
    <property type="entry name" value="EpsH-like"/>
</dbReference>
<feature type="transmembrane region" description="Helical" evidence="8">
    <location>
        <begin position="78"/>
        <end position="96"/>
    </location>
</feature>
<dbReference type="NCBIfam" id="TIGR04178">
    <property type="entry name" value="exo_archaeo"/>
    <property type="match status" value="1"/>
</dbReference>
<feature type="transmembrane region" description="Helical" evidence="8">
    <location>
        <begin position="215"/>
        <end position="238"/>
    </location>
</feature>
<evidence type="ECO:0000256" key="8">
    <source>
        <dbReference type="SAM" id="Phobius"/>
    </source>
</evidence>
<name>Q47U94_COLP3</name>
<dbReference type="STRING" id="167879.CPS_4990"/>
<keyword evidence="3" id="KW-0645">Protease</keyword>
<evidence type="ECO:0000313" key="10">
    <source>
        <dbReference type="Proteomes" id="UP000000547"/>
    </source>
</evidence>
<dbReference type="Proteomes" id="UP000000547">
    <property type="component" value="Chromosome"/>
</dbReference>
<sequence>MNIKKINSNIFKHNFSPVILILAITILIALLNIPIMQTLWRYSFDDGTYSHAYLIPLIVAYLFYVINNNGELKYRETISLPASVLLIISAYILFVTSTAQISLLYWLTILLLFCSSIIFVFNANIKIAAAASYFIFLLPVWGILTIPLQNLSVFAAQTLMGFTTIPVFVEEQFVHIPSGVFEIAGGCSGLRYLLTSLAISTLFSFLYFRTIKNTAIFISVAILGALLTNWLRISALIIIGHQTEMTSDLMTDHNMFGWYIYIPFMFLLFKFGGYLADKENNKPIASDSSAKLQLNTPNGQLGVVLFIILLFSSTSLQMSATTEPETKLKNVLVQPIIYHASTVEVITNSSIKTQLIYNFSESNLESKPTFYENNFIPKNWLVVSKVISNEEQVIKITKGLKTATITVSYEISELKFGSSSRFKLERLKQALLGKRKTKLHWQFQLNTINAQAINSHTKKVLL</sequence>
<comment type="subcellular location">
    <subcellularLocation>
        <location evidence="1">Cell membrane</location>
        <topology evidence="1">Multi-pass membrane protein</topology>
    </subcellularLocation>
</comment>
<proteinExistence type="predicted"/>
<keyword evidence="6 8" id="KW-1133">Transmembrane helix</keyword>
<evidence type="ECO:0000256" key="4">
    <source>
        <dbReference type="ARBA" id="ARBA00022692"/>
    </source>
</evidence>
<keyword evidence="7 8" id="KW-0472">Membrane</keyword>
<keyword evidence="5" id="KW-0378">Hydrolase</keyword>
<feature type="transmembrane region" description="Helical" evidence="8">
    <location>
        <begin position="127"/>
        <end position="144"/>
    </location>
</feature>
<feature type="transmembrane region" description="Helical" evidence="8">
    <location>
        <begin position="301"/>
        <end position="320"/>
    </location>
</feature>
<dbReference type="NCBIfam" id="TIGR02602">
    <property type="entry name" value="8TM_EpsH"/>
    <property type="match status" value="1"/>
</dbReference>
<feature type="transmembrane region" description="Helical" evidence="8">
    <location>
        <begin position="258"/>
        <end position="276"/>
    </location>
</feature>
<organism evidence="9 10">
    <name type="scientific">Colwellia psychrerythraea (strain 34H / ATCC BAA-681)</name>
    <name type="common">Vibrio psychroerythus</name>
    <dbReference type="NCBI Taxonomy" id="167879"/>
    <lineage>
        <taxon>Bacteria</taxon>
        <taxon>Pseudomonadati</taxon>
        <taxon>Pseudomonadota</taxon>
        <taxon>Gammaproteobacteria</taxon>
        <taxon>Alteromonadales</taxon>
        <taxon>Colwelliaceae</taxon>
        <taxon>Colwellia</taxon>
    </lineage>
</organism>
<dbReference type="EMBL" id="CP000083">
    <property type="protein sequence ID" value="AAZ26506.1"/>
    <property type="molecule type" value="Genomic_DNA"/>
</dbReference>
<evidence type="ECO:0000256" key="5">
    <source>
        <dbReference type="ARBA" id="ARBA00022801"/>
    </source>
</evidence>
<dbReference type="GO" id="GO:0006508">
    <property type="term" value="P:proteolysis"/>
    <property type="evidence" value="ECO:0007669"/>
    <property type="project" value="UniProtKB-KW"/>
</dbReference>
<keyword evidence="4 8" id="KW-0812">Transmembrane</keyword>
<dbReference type="Pfam" id="PF09721">
    <property type="entry name" value="Exosortase_EpsH"/>
    <property type="match status" value="1"/>
</dbReference>
<evidence type="ECO:0000256" key="6">
    <source>
        <dbReference type="ARBA" id="ARBA00022989"/>
    </source>
</evidence>
<dbReference type="InterPro" id="IPR026392">
    <property type="entry name" value="Exo/Archaeosortase_dom"/>
</dbReference>
<protein>
    <submittedName>
        <fullName evidence="9">Putative membrane protein</fullName>
    </submittedName>
</protein>
<keyword evidence="2" id="KW-1003">Cell membrane</keyword>
<feature type="transmembrane region" description="Helical" evidence="8">
    <location>
        <begin position="103"/>
        <end position="121"/>
    </location>
</feature>
<dbReference type="GO" id="GO:0008233">
    <property type="term" value="F:peptidase activity"/>
    <property type="evidence" value="ECO:0007669"/>
    <property type="project" value="UniProtKB-KW"/>
</dbReference>
<accession>Q47U94</accession>
<evidence type="ECO:0000256" key="1">
    <source>
        <dbReference type="ARBA" id="ARBA00004651"/>
    </source>
</evidence>
<feature type="transmembrane region" description="Helical" evidence="8">
    <location>
        <begin position="47"/>
        <end position="66"/>
    </location>
</feature>
<dbReference type="RefSeq" id="WP_011045709.1">
    <property type="nucleotide sequence ID" value="NC_003910.7"/>
</dbReference>